<reference evidence="3" key="1">
    <citation type="journal article" date="2019" name="Int. J. Syst. Evol. Microbiol.">
        <title>The Global Catalogue of Microorganisms (GCM) 10K type strain sequencing project: providing services to taxonomists for standard genome sequencing and annotation.</title>
        <authorList>
            <consortium name="The Broad Institute Genomics Platform"/>
            <consortium name="The Broad Institute Genome Sequencing Center for Infectious Disease"/>
            <person name="Wu L."/>
            <person name="Ma J."/>
        </authorList>
    </citation>
    <scope>NUCLEOTIDE SEQUENCE [LARGE SCALE GENOMIC DNA]</scope>
    <source>
        <strain evidence="3">CCUG 53903</strain>
    </source>
</reference>
<dbReference type="NCBIfam" id="TIGR01641">
    <property type="entry name" value="phageSPP1_gp7"/>
    <property type="match status" value="1"/>
</dbReference>
<organism evidence="2 3">
    <name type="scientific">Hydrogenophaga defluvii</name>
    <dbReference type="NCBI Taxonomy" id="249410"/>
    <lineage>
        <taxon>Bacteria</taxon>
        <taxon>Pseudomonadati</taxon>
        <taxon>Pseudomonadota</taxon>
        <taxon>Betaproteobacteria</taxon>
        <taxon>Burkholderiales</taxon>
        <taxon>Comamonadaceae</taxon>
        <taxon>Hydrogenophaga</taxon>
    </lineage>
</organism>
<protein>
    <submittedName>
        <fullName evidence="2">Phage minor head protein</fullName>
    </submittedName>
</protein>
<evidence type="ECO:0000313" key="3">
    <source>
        <dbReference type="Proteomes" id="UP001596457"/>
    </source>
</evidence>
<gene>
    <name evidence="2" type="ORF">ACFQU0_05010</name>
</gene>
<dbReference type="EMBL" id="JBHTBZ010000012">
    <property type="protein sequence ID" value="MFC7459786.1"/>
    <property type="molecule type" value="Genomic_DNA"/>
</dbReference>
<proteinExistence type="predicted"/>
<accession>A0ABW2S8T2</accession>
<feature type="domain" description="Phage head morphogenesis" evidence="1">
    <location>
        <begin position="60"/>
        <end position="188"/>
    </location>
</feature>
<dbReference type="InterPro" id="IPR006528">
    <property type="entry name" value="Phage_head_morphogenesis_dom"/>
</dbReference>
<keyword evidence="3" id="KW-1185">Reference proteome</keyword>
<dbReference type="Pfam" id="PF04233">
    <property type="entry name" value="Phage_Mu_F"/>
    <property type="match status" value="1"/>
</dbReference>
<dbReference type="Proteomes" id="UP001596457">
    <property type="component" value="Unassembled WGS sequence"/>
</dbReference>
<dbReference type="RefSeq" id="WP_382199030.1">
    <property type="nucleotide sequence ID" value="NZ_JBHTBZ010000012.1"/>
</dbReference>
<evidence type="ECO:0000259" key="1">
    <source>
        <dbReference type="Pfam" id="PF04233"/>
    </source>
</evidence>
<evidence type="ECO:0000313" key="2">
    <source>
        <dbReference type="EMBL" id="MFC7459786.1"/>
    </source>
</evidence>
<comment type="caution">
    <text evidence="2">The sequence shown here is derived from an EMBL/GenBank/DDBJ whole genome shotgun (WGS) entry which is preliminary data.</text>
</comment>
<sequence length="437" mass="49000">MSDAQEFARLQQLAPADAVAYLQRRNRLAVTYGWQDMWQDEHARQFTVSRLTNADLLAALQDKITRSVQGDLSRTDFNRDARQMLAEAGWWGKKEVIEPATGEILQTKFDPNRLKLIFDVNTRQAHAAGRWESFQRSKATHPFLRYITKRDERVRAAHRNWDNVTLPVDDPFWSTHYPPNGWRCRCRVVAVSQRDYDRGTVPGGGAMNKDRPDLMWKRWENRRTGQVETVPTGIDPGFGYNAGLAAERELQTVVRDKVVALPADVGAALWPTVRARAALGQLRAWQAMAVQVQSTRQAAGAAQLVHVVEAQTLQALAQRGIELESAAILMRDSELLHALRDSKSARDAALPADVWSQLPDLLRGATPYLDTQDQALIYALPLGDGRVGKVVVRLNYGDKARLGRERARVTANFVQTGGVVADINLTTGTQYMRLGEE</sequence>
<name>A0ABW2S8T2_9BURK</name>